<feature type="transmembrane region" description="Helical" evidence="6">
    <location>
        <begin position="54"/>
        <end position="74"/>
    </location>
</feature>
<name>A0A2U1K6E5_9BACI</name>
<protein>
    <submittedName>
        <fullName evidence="8">MFS transporter</fullName>
    </submittedName>
</protein>
<dbReference type="Pfam" id="PF07690">
    <property type="entry name" value="MFS_1"/>
    <property type="match status" value="1"/>
</dbReference>
<evidence type="ECO:0000259" key="7">
    <source>
        <dbReference type="PROSITE" id="PS50850"/>
    </source>
</evidence>
<dbReference type="Proteomes" id="UP000245998">
    <property type="component" value="Unassembled WGS sequence"/>
</dbReference>
<keyword evidence="3 6" id="KW-0812">Transmembrane</keyword>
<feature type="transmembrane region" description="Helical" evidence="6">
    <location>
        <begin position="20"/>
        <end position="42"/>
    </location>
</feature>
<dbReference type="InterPro" id="IPR036259">
    <property type="entry name" value="MFS_trans_sf"/>
</dbReference>
<feature type="transmembrane region" description="Helical" evidence="6">
    <location>
        <begin position="289"/>
        <end position="310"/>
    </location>
</feature>
<feature type="transmembrane region" description="Helical" evidence="6">
    <location>
        <begin position="384"/>
        <end position="407"/>
    </location>
</feature>
<reference evidence="8 9" key="1">
    <citation type="submission" date="2018-04" db="EMBL/GenBank/DDBJ databases">
        <title>Camelliibacillus theae gen. nov., sp. nov., isolated from Pu'er tea.</title>
        <authorList>
            <person name="Niu L."/>
        </authorList>
    </citation>
    <scope>NUCLEOTIDE SEQUENCE [LARGE SCALE GENOMIC DNA]</scope>
    <source>
        <strain evidence="8 9">T8</strain>
    </source>
</reference>
<evidence type="ECO:0000256" key="3">
    <source>
        <dbReference type="ARBA" id="ARBA00022692"/>
    </source>
</evidence>
<keyword evidence="4 6" id="KW-1133">Transmembrane helix</keyword>
<evidence type="ECO:0000256" key="2">
    <source>
        <dbReference type="ARBA" id="ARBA00022448"/>
    </source>
</evidence>
<dbReference type="EMBL" id="QCZG01000003">
    <property type="protein sequence ID" value="PWA13116.1"/>
    <property type="molecule type" value="Genomic_DNA"/>
</dbReference>
<dbReference type="OrthoDB" id="9794076at2"/>
<feature type="transmembrane region" description="Helical" evidence="6">
    <location>
        <begin position="350"/>
        <end position="372"/>
    </location>
</feature>
<feature type="domain" description="Major facilitator superfamily (MFS) profile" evidence="7">
    <location>
        <begin position="1"/>
        <end position="410"/>
    </location>
</feature>
<evidence type="ECO:0000256" key="1">
    <source>
        <dbReference type="ARBA" id="ARBA00004651"/>
    </source>
</evidence>
<feature type="transmembrane region" description="Helical" evidence="6">
    <location>
        <begin position="86"/>
        <end position="119"/>
    </location>
</feature>
<gene>
    <name evidence="8" type="ORF">DCC39_03025</name>
</gene>
<feature type="transmembrane region" description="Helical" evidence="6">
    <location>
        <begin position="223"/>
        <end position="249"/>
    </location>
</feature>
<feature type="transmembrane region" description="Helical" evidence="6">
    <location>
        <begin position="255"/>
        <end position="277"/>
    </location>
</feature>
<comment type="caution">
    <text evidence="8">The sequence shown here is derived from an EMBL/GenBank/DDBJ whole genome shotgun (WGS) entry which is preliminary data.</text>
</comment>
<dbReference type="CDD" id="cd17475">
    <property type="entry name" value="MFS_MT3072_like"/>
    <property type="match status" value="1"/>
</dbReference>
<keyword evidence="5 6" id="KW-0472">Membrane</keyword>
<evidence type="ECO:0000256" key="5">
    <source>
        <dbReference type="ARBA" id="ARBA00023136"/>
    </source>
</evidence>
<dbReference type="GO" id="GO:0022857">
    <property type="term" value="F:transmembrane transporter activity"/>
    <property type="evidence" value="ECO:0007669"/>
    <property type="project" value="InterPro"/>
</dbReference>
<evidence type="ECO:0000313" key="8">
    <source>
        <dbReference type="EMBL" id="PWA13116.1"/>
    </source>
</evidence>
<feature type="transmembrane region" description="Helical" evidence="6">
    <location>
        <begin position="316"/>
        <end position="338"/>
    </location>
</feature>
<proteinExistence type="predicted"/>
<evidence type="ECO:0000256" key="6">
    <source>
        <dbReference type="SAM" id="Phobius"/>
    </source>
</evidence>
<dbReference type="SUPFAM" id="SSF103473">
    <property type="entry name" value="MFS general substrate transporter"/>
    <property type="match status" value="1"/>
</dbReference>
<keyword evidence="2" id="KW-0813">Transport</keyword>
<dbReference type="InterPro" id="IPR052952">
    <property type="entry name" value="MFS-Transporter"/>
</dbReference>
<feature type="transmembrane region" description="Helical" evidence="6">
    <location>
        <begin position="140"/>
        <end position="162"/>
    </location>
</feature>
<sequence>MDKTSLVNNRDSMEPWRMLGWLFATQVLVAFVGRSLAPLGVLIGEDLSLSKAQIGMLPAALFFGQMVASIPAGLLADRVESRKLLLMLSFCLGLGFLLTTVSFSFVFVLILIAVGGLGYGTMHPASNKGILYWFEARKRGTAMGIKQMGVTFGSALSALLLLPIASLWGWRAALIGAAILLMLVGLLAFRFYHEPVMRDEENQSGDRIHFLSSLLKMFKHKPLLLVSIGATGLNGSQMMLNTYLVLFAYQKLNYSLFLSGILLVISEVSGSFGRVGWGIISDRLFNGRRIIILMIIATITGCVSFAVAMLPAHTPFWAMVPVTIIFGFCVSGFNGIWMNVATELVPREQAGAASGFSIMLGSWGTVIGPPLFGFIVDKTGDFSFGWLFLSFIMVVVMVLLISTSMLLKKIRK</sequence>
<dbReference type="InterPro" id="IPR020846">
    <property type="entry name" value="MFS_dom"/>
</dbReference>
<evidence type="ECO:0000313" key="9">
    <source>
        <dbReference type="Proteomes" id="UP000245998"/>
    </source>
</evidence>
<dbReference type="PROSITE" id="PS50850">
    <property type="entry name" value="MFS"/>
    <property type="match status" value="1"/>
</dbReference>
<dbReference type="Gene3D" id="1.20.1250.20">
    <property type="entry name" value="MFS general substrate transporter like domains"/>
    <property type="match status" value="2"/>
</dbReference>
<dbReference type="AlphaFoldDB" id="A0A2U1K6E5"/>
<dbReference type="GO" id="GO:0005886">
    <property type="term" value="C:plasma membrane"/>
    <property type="evidence" value="ECO:0007669"/>
    <property type="project" value="UniProtKB-SubCell"/>
</dbReference>
<dbReference type="InterPro" id="IPR011701">
    <property type="entry name" value="MFS"/>
</dbReference>
<accession>A0A2U1K6E5</accession>
<feature type="transmembrane region" description="Helical" evidence="6">
    <location>
        <begin position="168"/>
        <end position="189"/>
    </location>
</feature>
<organism evidence="8 9">
    <name type="scientific">Pueribacillus theae</name>
    <dbReference type="NCBI Taxonomy" id="2171751"/>
    <lineage>
        <taxon>Bacteria</taxon>
        <taxon>Bacillati</taxon>
        <taxon>Bacillota</taxon>
        <taxon>Bacilli</taxon>
        <taxon>Bacillales</taxon>
        <taxon>Bacillaceae</taxon>
        <taxon>Pueribacillus</taxon>
    </lineage>
</organism>
<evidence type="ECO:0000256" key="4">
    <source>
        <dbReference type="ARBA" id="ARBA00022989"/>
    </source>
</evidence>
<dbReference type="PANTHER" id="PTHR23527">
    <property type="entry name" value="BLL3282 PROTEIN"/>
    <property type="match status" value="1"/>
</dbReference>
<comment type="subcellular location">
    <subcellularLocation>
        <location evidence="1">Cell membrane</location>
        <topology evidence="1">Multi-pass membrane protein</topology>
    </subcellularLocation>
</comment>
<keyword evidence="9" id="KW-1185">Reference proteome</keyword>
<dbReference type="RefSeq" id="WP_116553402.1">
    <property type="nucleotide sequence ID" value="NZ_QCZG01000003.1"/>
</dbReference>
<dbReference type="PANTHER" id="PTHR23527:SF1">
    <property type="entry name" value="BLL3282 PROTEIN"/>
    <property type="match status" value="1"/>
</dbReference>